<keyword evidence="4 7" id="KW-1133">Transmembrane helix</keyword>
<feature type="transmembrane region" description="Helical" evidence="7">
    <location>
        <begin position="648"/>
        <end position="669"/>
    </location>
</feature>
<organism evidence="10 11">
    <name type="scientific">Paenibacillus herberti</name>
    <dbReference type="NCBI Taxonomy" id="1619309"/>
    <lineage>
        <taxon>Bacteria</taxon>
        <taxon>Bacillati</taxon>
        <taxon>Bacillota</taxon>
        <taxon>Bacilli</taxon>
        <taxon>Bacillales</taxon>
        <taxon>Paenibacillaceae</taxon>
        <taxon>Paenibacillus</taxon>
    </lineage>
</organism>
<keyword evidence="2 7" id="KW-0812">Transmembrane</keyword>
<proteinExistence type="predicted"/>
<dbReference type="SUPFAM" id="SSF101898">
    <property type="entry name" value="NHL repeat"/>
    <property type="match status" value="1"/>
</dbReference>
<dbReference type="InterPro" id="IPR050952">
    <property type="entry name" value="TRIM-NHL_E3_ligases"/>
</dbReference>
<evidence type="ECO:0000256" key="3">
    <source>
        <dbReference type="ARBA" id="ARBA00022737"/>
    </source>
</evidence>
<feature type="domain" description="Yip1" evidence="9">
    <location>
        <begin position="490"/>
        <end position="656"/>
    </location>
</feature>
<comment type="subcellular location">
    <subcellularLocation>
        <location evidence="1">Membrane</location>
        <topology evidence="1">Multi-pass membrane protein</topology>
    </subcellularLocation>
</comment>
<feature type="transmembrane region" description="Helical" evidence="7">
    <location>
        <begin position="608"/>
        <end position="627"/>
    </location>
</feature>
<dbReference type="AlphaFoldDB" id="A0A229NVD5"/>
<evidence type="ECO:0000256" key="5">
    <source>
        <dbReference type="ARBA" id="ARBA00023136"/>
    </source>
</evidence>
<evidence type="ECO:0000313" key="11">
    <source>
        <dbReference type="Proteomes" id="UP000215145"/>
    </source>
</evidence>
<dbReference type="InterPro" id="IPR001258">
    <property type="entry name" value="NHL_repeat"/>
</dbReference>
<protein>
    <recommendedName>
        <fullName evidence="9">Yip1 domain-containing protein</fullName>
    </recommendedName>
</protein>
<keyword evidence="5 7" id="KW-0472">Membrane</keyword>
<evidence type="ECO:0000256" key="4">
    <source>
        <dbReference type="ARBA" id="ARBA00022989"/>
    </source>
</evidence>
<dbReference type="InterPro" id="IPR011042">
    <property type="entry name" value="6-blade_b-propeller_TolB-like"/>
</dbReference>
<dbReference type="Pfam" id="PF04893">
    <property type="entry name" value="Yip1"/>
    <property type="match status" value="1"/>
</dbReference>
<name>A0A229NVD5_9BACL</name>
<dbReference type="Pfam" id="PF01436">
    <property type="entry name" value="NHL"/>
    <property type="match status" value="2"/>
</dbReference>
<dbReference type="GO" id="GO:0043161">
    <property type="term" value="P:proteasome-mediated ubiquitin-dependent protein catabolic process"/>
    <property type="evidence" value="ECO:0007669"/>
    <property type="project" value="TreeGrafter"/>
</dbReference>
<dbReference type="EMBL" id="NMUQ01000003">
    <property type="protein sequence ID" value="OXM13794.1"/>
    <property type="molecule type" value="Genomic_DNA"/>
</dbReference>
<evidence type="ECO:0000259" key="9">
    <source>
        <dbReference type="Pfam" id="PF04893"/>
    </source>
</evidence>
<dbReference type="GO" id="GO:0016020">
    <property type="term" value="C:membrane"/>
    <property type="evidence" value="ECO:0007669"/>
    <property type="project" value="UniProtKB-SubCell"/>
</dbReference>
<dbReference type="CDD" id="cd05819">
    <property type="entry name" value="NHL"/>
    <property type="match status" value="1"/>
</dbReference>
<dbReference type="PROSITE" id="PS51125">
    <property type="entry name" value="NHL"/>
    <property type="match status" value="2"/>
</dbReference>
<feature type="transmembrane region" description="Helical" evidence="7">
    <location>
        <begin position="541"/>
        <end position="565"/>
    </location>
</feature>
<dbReference type="Proteomes" id="UP000215145">
    <property type="component" value="Unassembled WGS sequence"/>
</dbReference>
<dbReference type="PANTHER" id="PTHR24104:SF25">
    <property type="entry name" value="PROTEIN LIN-41"/>
    <property type="match status" value="1"/>
</dbReference>
<evidence type="ECO:0000256" key="1">
    <source>
        <dbReference type="ARBA" id="ARBA00004141"/>
    </source>
</evidence>
<dbReference type="OrthoDB" id="9799230at2"/>
<evidence type="ECO:0000313" key="10">
    <source>
        <dbReference type="EMBL" id="OXM13794.1"/>
    </source>
</evidence>
<reference evidence="10 11" key="1">
    <citation type="submission" date="2017-07" db="EMBL/GenBank/DDBJ databases">
        <title>Paenibacillus herberti R33 genome sequencing and assembly.</title>
        <authorList>
            <person name="Su W."/>
        </authorList>
    </citation>
    <scope>NUCLEOTIDE SEQUENCE [LARGE SCALE GENOMIC DNA]</scope>
    <source>
        <strain evidence="10 11">R33</strain>
    </source>
</reference>
<keyword evidence="3" id="KW-0677">Repeat</keyword>
<comment type="caution">
    <text evidence="10">The sequence shown here is derived from an EMBL/GenBank/DDBJ whole genome shotgun (WGS) entry which is preliminary data.</text>
</comment>
<accession>A0A229NVD5</accession>
<dbReference type="GO" id="GO:0061630">
    <property type="term" value="F:ubiquitin protein ligase activity"/>
    <property type="evidence" value="ECO:0007669"/>
    <property type="project" value="TreeGrafter"/>
</dbReference>
<dbReference type="InterPro" id="IPR006977">
    <property type="entry name" value="Yip1_dom"/>
</dbReference>
<feature type="transmembrane region" description="Helical" evidence="7">
    <location>
        <begin position="577"/>
        <end position="602"/>
    </location>
</feature>
<dbReference type="RefSeq" id="WP_089526495.1">
    <property type="nucleotide sequence ID" value="NZ_NMUQ01000003.1"/>
</dbReference>
<evidence type="ECO:0000256" key="7">
    <source>
        <dbReference type="SAM" id="Phobius"/>
    </source>
</evidence>
<feature type="repeat" description="NHL" evidence="6">
    <location>
        <begin position="57"/>
        <end position="93"/>
    </location>
</feature>
<dbReference type="SUPFAM" id="SSF81901">
    <property type="entry name" value="HCP-like"/>
    <property type="match status" value="1"/>
</dbReference>
<evidence type="ECO:0000256" key="2">
    <source>
        <dbReference type="ARBA" id="ARBA00022692"/>
    </source>
</evidence>
<dbReference type="Gene3D" id="2.120.10.30">
    <property type="entry name" value="TolB, C-terminal domain"/>
    <property type="match status" value="2"/>
</dbReference>
<gene>
    <name evidence="10" type="ORF">CGZ75_22555</name>
</gene>
<feature type="transmembrane region" description="Helical" evidence="7">
    <location>
        <begin position="443"/>
        <end position="462"/>
    </location>
</feature>
<feature type="repeat" description="NHL" evidence="6">
    <location>
        <begin position="98"/>
        <end position="139"/>
    </location>
</feature>
<evidence type="ECO:0000256" key="6">
    <source>
        <dbReference type="PROSITE-ProRule" id="PRU00504"/>
    </source>
</evidence>
<dbReference type="PANTHER" id="PTHR24104">
    <property type="entry name" value="E3 UBIQUITIN-PROTEIN LIGASE NHLRC1-RELATED"/>
    <property type="match status" value="1"/>
</dbReference>
<dbReference type="GO" id="GO:0000209">
    <property type="term" value="P:protein polyubiquitination"/>
    <property type="evidence" value="ECO:0007669"/>
    <property type="project" value="TreeGrafter"/>
</dbReference>
<keyword evidence="11" id="KW-1185">Reference proteome</keyword>
<feature type="signal peptide" evidence="8">
    <location>
        <begin position="1"/>
        <end position="24"/>
    </location>
</feature>
<evidence type="ECO:0000256" key="8">
    <source>
        <dbReference type="SAM" id="SignalP"/>
    </source>
</evidence>
<feature type="chain" id="PRO_5012375693" description="Yip1 domain-containing protein" evidence="8">
    <location>
        <begin position="25"/>
        <end position="683"/>
    </location>
</feature>
<keyword evidence="8" id="KW-0732">Signal</keyword>
<dbReference type="GO" id="GO:0008270">
    <property type="term" value="F:zinc ion binding"/>
    <property type="evidence" value="ECO:0007669"/>
    <property type="project" value="UniProtKB-KW"/>
</dbReference>
<sequence length="683" mass="77182">MLKSRKIIWIALIFIMLFPASASASEPYDTFYVNHGTGSEWISFMQDVYMTGDMITGSDDTALNRPADLFVADNDDIYVADTGNNRIVHLDGQGKWIRAFGTEEGPGKLSEPEGVFVTHDGLIYVADTGNQRVVIYNSDGSFTKEFKKPNSQFLPESYYFVPVKIVVDDRNVLYAVSRGSYQGLVRIGKEDEFTGFFGGNKSKASLMDRIKRLIFTKEQLEKETAIRPQEVSNVTLSDEGFILTTTTGVGSDQIKQLNAGGSSNLKGLKHDSEQIVDVALDSNQFIYVLDQRLSSRETRGMGTITIYSPSGTELFRFGKVLQEPDQRGILSNPVSIDINSRNDLIVLDSNLSMVQFYTRASFGKTFFQAATDYFDGNYEKSKANWEEVIKQNELISLIYSGLAEVANKEGNIEAAMTYFKITYDAEGYSEAFWTYRMRLIEKYFFSVLVSLIALWLLYRFAVKPYAGALKRRLPKVVQMVLDDLGTALYTMLHPYEGFYRLKGRNVSFLSLGIIALLIILVKIATVYWTGFIFNPMNLETVVWWINLLPFLAPIVTWIVANYLVSTIKDGEGRFREVLQGSVFAMTPFVVFSIPIIILSNILVLEEKVLISSLSTVMWLWIFTLFIVKAQVTHNFEFIENIRNSITTAVTVGIIWIFIAVSAGLTFNLWDFGYQLYKEVAFLG</sequence>
<feature type="transmembrane region" description="Helical" evidence="7">
    <location>
        <begin position="508"/>
        <end position="529"/>
    </location>
</feature>